<proteinExistence type="predicted"/>
<evidence type="ECO:0000313" key="2">
    <source>
        <dbReference type="EMBL" id="KMQ84383.1"/>
    </source>
</evidence>
<dbReference type="Gene3D" id="3.30.420.10">
    <property type="entry name" value="Ribonuclease H-like superfamily/Ribonuclease H"/>
    <property type="match status" value="1"/>
</dbReference>
<dbReference type="OrthoDB" id="9986793at2759"/>
<organism evidence="2 3">
    <name type="scientific">Lasius niger</name>
    <name type="common">Black garden ant</name>
    <dbReference type="NCBI Taxonomy" id="67767"/>
    <lineage>
        <taxon>Eukaryota</taxon>
        <taxon>Metazoa</taxon>
        <taxon>Ecdysozoa</taxon>
        <taxon>Arthropoda</taxon>
        <taxon>Hexapoda</taxon>
        <taxon>Insecta</taxon>
        <taxon>Pterygota</taxon>
        <taxon>Neoptera</taxon>
        <taxon>Endopterygota</taxon>
        <taxon>Hymenoptera</taxon>
        <taxon>Apocrita</taxon>
        <taxon>Aculeata</taxon>
        <taxon>Formicoidea</taxon>
        <taxon>Formicidae</taxon>
        <taxon>Formicinae</taxon>
        <taxon>Lasius</taxon>
        <taxon>Lasius</taxon>
    </lineage>
</organism>
<protein>
    <submittedName>
        <fullName evidence="2">Transposable element tc3 transposase</fullName>
    </submittedName>
</protein>
<comment type="caution">
    <text evidence="2">The sequence shown here is derived from an EMBL/GenBank/DDBJ whole genome shotgun (WGS) entry which is preliminary data.</text>
</comment>
<keyword evidence="1" id="KW-0472">Membrane</keyword>
<feature type="transmembrane region" description="Helical" evidence="1">
    <location>
        <begin position="12"/>
        <end position="29"/>
    </location>
</feature>
<keyword evidence="1" id="KW-0812">Transmembrane</keyword>
<keyword evidence="1" id="KW-1133">Transmembrane helix</keyword>
<dbReference type="GO" id="GO:0003676">
    <property type="term" value="F:nucleic acid binding"/>
    <property type="evidence" value="ECO:0007669"/>
    <property type="project" value="InterPro"/>
</dbReference>
<gene>
    <name evidence="2" type="ORF">RF55_17853</name>
</gene>
<dbReference type="Proteomes" id="UP000036403">
    <property type="component" value="Unassembled WGS sequence"/>
</dbReference>
<accession>A0A0J7K1Q5</accession>
<dbReference type="AlphaFoldDB" id="A0A0J7K1Q5"/>
<dbReference type="InterPro" id="IPR036397">
    <property type="entry name" value="RNaseH_sf"/>
</dbReference>
<dbReference type="PANTHER" id="PTHR47326:SF1">
    <property type="entry name" value="HTH PSQ-TYPE DOMAIN-CONTAINING PROTEIN"/>
    <property type="match status" value="1"/>
</dbReference>
<evidence type="ECO:0000256" key="1">
    <source>
        <dbReference type="SAM" id="Phobius"/>
    </source>
</evidence>
<dbReference type="PANTHER" id="PTHR47326">
    <property type="entry name" value="TRANSPOSABLE ELEMENT TC3 TRANSPOSASE-LIKE PROTEIN"/>
    <property type="match status" value="1"/>
</dbReference>
<dbReference type="EMBL" id="LBMM01016587">
    <property type="protein sequence ID" value="KMQ84383.1"/>
    <property type="molecule type" value="Genomic_DNA"/>
</dbReference>
<keyword evidence="3" id="KW-1185">Reference proteome</keyword>
<dbReference type="PaxDb" id="67767-A0A0J7K1Q5"/>
<sequence>MRETNSQYPQKLNVWAGIVGTHIIGPFFIDGTLTAEKYLTMLRDDIVPSIRNIFGQDFDSVWFQQDGAPPHFGLQVRNFLNDTFTERWIGRRGAIEWPPRSPDLTALDFFFWGYLKDRVYKTKPRNLDDLRHRITTEVALITIDMLENVSSNFYQRLAHCQTVQGQQFEHLL</sequence>
<dbReference type="STRING" id="67767.A0A0J7K1Q5"/>
<evidence type="ECO:0000313" key="3">
    <source>
        <dbReference type="Proteomes" id="UP000036403"/>
    </source>
</evidence>
<name>A0A0J7K1Q5_LASNI</name>
<reference evidence="2 3" key="1">
    <citation type="submission" date="2015-04" db="EMBL/GenBank/DDBJ databases">
        <title>Lasius niger genome sequencing.</title>
        <authorList>
            <person name="Konorov E.A."/>
            <person name="Nikitin M.A."/>
            <person name="Kirill M.V."/>
            <person name="Chang P."/>
        </authorList>
    </citation>
    <scope>NUCLEOTIDE SEQUENCE [LARGE SCALE GENOMIC DNA]</scope>
    <source>
        <tissue evidence="2">Whole</tissue>
    </source>
</reference>